<dbReference type="PRINTS" id="PR00176">
    <property type="entry name" value="NANEUSMPORT"/>
</dbReference>
<reference evidence="13" key="1">
    <citation type="submission" date="2025-08" db="UniProtKB">
        <authorList>
            <consortium name="RefSeq"/>
        </authorList>
    </citation>
    <scope>IDENTIFICATION</scope>
    <source>
        <tissue evidence="13">Sperm</tissue>
    </source>
</reference>
<name>A0AAJ7T1B1_PETMA</name>
<sequence>MAAVGTAGQEGGRRQRRRWANRLEFLLVSSVYGVGMHNATSLPMLTLRNGGVCFLLVYALMFMLLALPLVFLEVSLGQATSGGCLSSWSRTPILRGAGLASLVVTSLLSLYHSALLATCAHFLFASFEGTQPWAPCQDGGRCPPGNSSAVGGSLGDPPVVQLLTGQSLGHRYWSDTVWNASYGFATPGGTNAKLAGCLLLVWLCTFAAIAGGIHVLGKVKYVTSTVPHLLFLALILGMGLQDGALLGIEEFLAPDVSVFAYYDLWTVAGREALHSVGISWGVHITMGSFNHYNTNFYRDSILVLLANMVSSLAPGMVLSAGLGLLASRWSLEVSELARSSGSEILFVTFPAATALMPASQVWAALFYLALFLQGISTQFCLGLTLATAIFDKYQGLARLRTVLVVALLTFAGFLLSLLLVTRGGLQWIVFLDYYTLLVSVPFQAAVLWVGLLLIYGYSSFCRDVRAMLNRDVPWFFKICLLSVTPLLILFVLGDTLVTLRLLHHMEPGFPAWADVLGVPLAFLAPACVLAYAVYALVFKHSGSLRARLCEATAAKRMLPNPFSTDEVAHVDTRETAHVDTRETAHVDTRETAHVDTDETEV</sequence>
<keyword evidence="7" id="KW-0325">Glycoprotein</keyword>
<feature type="transmembrane region" description="Helical" evidence="11">
    <location>
        <begin position="23"/>
        <end position="42"/>
    </location>
</feature>
<dbReference type="RefSeq" id="XP_032809380.1">
    <property type="nucleotide sequence ID" value="XM_032953489.1"/>
</dbReference>
<protein>
    <submittedName>
        <fullName evidence="13">Sodium- and chloride-dependent glycine transporter 1-like</fullName>
    </submittedName>
</protein>
<dbReference type="GO" id="GO:0005283">
    <property type="term" value="F:amino acid:sodium symporter activity"/>
    <property type="evidence" value="ECO:0007669"/>
    <property type="project" value="TreeGrafter"/>
</dbReference>
<feature type="binding site" evidence="8">
    <location>
        <position position="38"/>
    </location>
    <ligand>
        <name>Na(+)</name>
        <dbReference type="ChEBI" id="CHEBI:29101"/>
        <label>1</label>
    </ligand>
</feature>
<evidence type="ECO:0000256" key="11">
    <source>
        <dbReference type="SAM" id="Phobius"/>
    </source>
</evidence>
<feature type="transmembrane region" description="Helical" evidence="11">
    <location>
        <begin position="229"/>
        <end position="248"/>
    </location>
</feature>
<evidence type="ECO:0000256" key="4">
    <source>
        <dbReference type="ARBA" id="ARBA00022692"/>
    </source>
</evidence>
<dbReference type="GO" id="GO:0089718">
    <property type="term" value="P:amino acid import across plasma membrane"/>
    <property type="evidence" value="ECO:0007669"/>
    <property type="project" value="TreeGrafter"/>
</dbReference>
<feature type="transmembrane region" description="Helical" evidence="11">
    <location>
        <begin position="433"/>
        <end position="454"/>
    </location>
</feature>
<dbReference type="PANTHER" id="PTHR11616:SF321">
    <property type="entry name" value="SODIUM-DEPENDENT NUTRIENT AMINO ACID TRANSPORTER 1-RELATED"/>
    <property type="match status" value="1"/>
</dbReference>
<feature type="transmembrane region" description="Helical" evidence="11">
    <location>
        <begin position="301"/>
        <end position="324"/>
    </location>
</feature>
<evidence type="ECO:0000313" key="13">
    <source>
        <dbReference type="RefSeq" id="XP_032809380.1"/>
    </source>
</evidence>
<dbReference type="KEGG" id="pmrn:116942001"/>
<dbReference type="Pfam" id="PF00209">
    <property type="entry name" value="SNF"/>
    <property type="match status" value="1"/>
</dbReference>
<evidence type="ECO:0000256" key="5">
    <source>
        <dbReference type="ARBA" id="ARBA00022989"/>
    </source>
</evidence>
<dbReference type="PROSITE" id="PS50267">
    <property type="entry name" value="NA_NEUROTRAN_SYMP_3"/>
    <property type="match status" value="1"/>
</dbReference>
<evidence type="ECO:0000256" key="8">
    <source>
        <dbReference type="PIRSR" id="PIRSR600175-1"/>
    </source>
</evidence>
<feature type="transmembrane region" description="Helical" evidence="11">
    <location>
        <begin position="192"/>
        <end position="217"/>
    </location>
</feature>
<feature type="transmembrane region" description="Helical" evidence="11">
    <location>
        <begin position="402"/>
        <end position="421"/>
    </location>
</feature>
<evidence type="ECO:0000256" key="2">
    <source>
        <dbReference type="ARBA" id="ARBA00006459"/>
    </source>
</evidence>
<proteinExistence type="inferred from homology"/>
<feature type="region of interest" description="Disordered" evidence="10">
    <location>
        <begin position="575"/>
        <end position="601"/>
    </location>
</feature>
<keyword evidence="9" id="KW-1015">Disulfide bond</keyword>
<keyword evidence="8" id="KW-0915">Sodium</keyword>
<evidence type="ECO:0000256" key="3">
    <source>
        <dbReference type="ARBA" id="ARBA00022448"/>
    </source>
</evidence>
<keyword evidence="12" id="KW-1185">Reference proteome</keyword>
<keyword evidence="5 11" id="KW-1133">Transmembrane helix</keyword>
<comment type="similarity">
    <text evidence="2">Belongs to the sodium:neurotransmitter symporter (SNF) (TC 2.A.22) family.</text>
</comment>
<comment type="subcellular location">
    <subcellularLocation>
        <location evidence="1">Membrane</location>
        <topology evidence="1">Multi-pass membrane protein</topology>
    </subcellularLocation>
</comment>
<gene>
    <name evidence="13" type="primary">LOC116942001</name>
</gene>
<dbReference type="PANTHER" id="PTHR11616">
    <property type="entry name" value="SODIUM/CHLORIDE DEPENDENT TRANSPORTER"/>
    <property type="match status" value="1"/>
</dbReference>
<dbReference type="GO" id="GO:0005886">
    <property type="term" value="C:plasma membrane"/>
    <property type="evidence" value="ECO:0007669"/>
    <property type="project" value="TreeGrafter"/>
</dbReference>
<feature type="transmembrane region" description="Helical" evidence="11">
    <location>
        <begin position="97"/>
        <end position="124"/>
    </location>
</feature>
<keyword evidence="6 11" id="KW-0472">Membrane</keyword>
<dbReference type="InterPro" id="IPR000175">
    <property type="entry name" value="Na/ntran_symport"/>
</dbReference>
<feature type="binding site" evidence="8">
    <location>
        <position position="275"/>
    </location>
    <ligand>
        <name>Na(+)</name>
        <dbReference type="ChEBI" id="CHEBI:29101"/>
        <label>1</label>
    </ligand>
</feature>
<keyword evidence="8" id="KW-0479">Metal-binding</keyword>
<evidence type="ECO:0000256" key="1">
    <source>
        <dbReference type="ARBA" id="ARBA00004141"/>
    </source>
</evidence>
<feature type="transmembrane region" description="Helical" evidence="11">
    <location>
        <begin position="54"/>
        <end position="76"/>
    </location>
</feature>
<feature type="transmembrane region" description="Helical" evidence="11">
    <location>
        <begin position="344"/>
        <end position="365"/>
    </location>
</feature>
<dbReference type="GeneID" id="116942001"/>
<keyword evidence="4 11" id="KW-0812">Transmembrane</keyword>
<dbReference type="Proteomes" id="UP001318040">
    <property type="component" value="Chromosome 1"/>
</dbReference>
<feature type="transmembrane region" description="Helical" evidence="11">
    <location>
        <begin position="371"/>
        <end position="390"/>
    </location>
</feature>
<organism evidence="12 13">
    <name type="scientific">Petromyzon marinus</name>
    <name type="common">Sea lamprey</name>
    <dbReference type="NCBI Taxonomy" id="7757"/>
    <lineage>
        <taxon>Eukaryota</taxon>
        <taxon>Metazoa</taxon>
        <taxon>Chordata</taxon>
        <taxon>Craniata</taxon>
        <taxon>Vertebrata</taxon>
        <taxon>Cyclostomata</taxon>
        <taxon>Hyperoartia</taxon>
        <taxon>Petromyzontiformes</taxon>
        <taxon>Petromyzontidae</taxon>
        <taxon>Petromyzon</taxon>
    </lineage>
</organism>
<evidence type="ECO:0000256" key="9">
    <source>
        <dbReference type="PIRSR" id="PIRSR600175-2"/>
    </source>
</evidence>
<accession>A0AAJ7T1B1</accession>
<feature type="transmembrane region" description="Helical" evidence="11">
    <location>
        <begin position="474"/>
        <end position="492"/>
    </location>
</feature>
<feature type="binding site" evidence="8">
    <location>
        <position position="307"/>
    </location>
    <ligand>
        <name>Na(+)</name>
        <dbReference type="ChEBI" id="CHEBI:29101"/>
        <label>1</label>
    </ligand>
</feature>
<feature type="transmembrane region" description="Helical" evidence="11">
    <location>
        <begin position="512"/>
        <end position="537"/>
    </location>
</feature>
<evidence type="ECO:0000256" key="6">
    <source>
        <dbReference type="ARBA" id="ARBA00023136"/>
    </source>
</evidence>
<evidence type="ECO:0000256" key="7">
    <source>
        <dbReference type="ARBA" id="ARBA00023180"/>
    </source>
</evidence>
<feature type="binding site" evidence="8">
    <location>
        <position position="34"/>
    </location>
    <ligand>
        <name>Na(+)</name>
        <dbReference type="ChEBI" id="CHEBI:29101"/>
        <label>1</label>
    </ligand>
</feature>
<keyword evidence="3" id="KW-0813">Transport</keyword>
<dbReference type="GO" id="GO:0046872">
    <property type="term" value="F:metal ion binding"/>
    <property type="evidence" value="ECO:0007669"/>
    <property type="project" value="UniProtKB-KW"/>
</dbReference>
<evidence type="ECO:0000256" key="10">
    <source>
        <dbReference type="SAM" id="MobiDB-lite"/>
    </source>
</evidence>
<evidence type="ECO:0000313" key="12">
    <source>
        <dbReference type="Proteomes" id="UP001318040"/>
    </source>
</evidence>
<feature type="disulfide bond" evidence="9">
    <location>
        <begin position="136"/>
        <end position="142"/>
    </location>
</feature>
<dbReference type="AlphaFoldDB" id="A0AAJ7T1B1"/>
<dbReference type="InterPro" id="IPR037272">
    <property type="entry name" value="SNS_sf"/>
</dbReference>
<dbReference type="SUPFAM" id="SSF161070">
    <property type="entry name" value="SNF-like"/>
    <property type="match status" value="1"/>
</dbReference>